<dbReference type="EMBL" id="SAXY01000044">
    <property type="protein sequence ID" value="TXJ41464.1"/>
    <property type="molecule type" value="Genomic_DNA"/>
</dbReference>
<keyword evidence="1" id="KW-0472">Membrane</keyword>
<feature type="transmembrane region" description="Helical" evidence="1">
    <location>
        <begin position="103"/>
        <end position="125"/>
    </location>
</feature>
<dbReference type="OrthoDB" id="308302at2"/>
<organism evidence="2 3">
    <name type="scientific">Brachyspira pilosicoli</name>
    <name type="common">Serpulina pilosicoli</name>
    <dbReference type="NCBI Taxonomy" id="52584"/>
    <lineage>
        <taxon>Bacteria</taxon>
        <taxon>Pseudomonadati</taxon>
        <taxon>Spirochaetota</taxon>
        <taxon>Spirochaetia</taxon>
        <taxon>Brachyspirales</taxon>
        <taxon>Brachyspiraceae</taxon>
        <taxon>Brachyspira</taxon>
    </lineage>
</organism>
<accession>A0A5C8EWL6</accession>
<dbReference type="AlphaFoldDB" id="A0A5C8EWL6"/>
<reference evidence="2 3" key="1">
    <citation type="journal article" date="1992" name="Lakartidningen">
        <title>[Penicillin V and not amoxicillin is the first choice preparation in acute otitis].</title>
        <authorList>
            <person name="Kamme C."/>
            <person name="Lundgren K."/>
            <person name="Prellner K."/>
        </authorList>
    </citation>
    <scope>NUCLEOTIDE SEQUENCE [LARGE SCALE GENOMIC DNA]</scope>
    <source>
        <strain evidence="2 3">PC5538III-hc</strain>
    </source>
</reference>
<comment type="caution">
    <text evidence="2">The sequence shown here is derived from an EMBL/GenBank/DDBJ whole genome shotgun (WGS) entry which is preliminary data.</text>
</comment>
<evidence type="ECO:0000256" key="1">
    <source>
        <dbReference type="SAM" id="Phobius"/>
    </source>
</evidence>
<feature type="transmembrane region" description="Helical" evidence="1">
    <location>
        <begin position="69"/>
        <end position="91"/>
    </location>
</feature>
<keyword evidence="1" id="KW-0812">Transmembrane</keyword>
<dbReference type="Proteomes" id="UP000323176">
    <property type="component" value="Unassembled WGS sequence"/>
</dbReference>
<sequence>MHVCKKIDNISIKIQPYKIFDIIHIYIIILAMSKYIVIHKIINASIFMLFPIVAFIIMAHKNITSGFNLVMLILLNLIQIGIFISFIAVSARCDWGTRKQHAIVKALISLSIYVLIILFTLIIIIF</sequence>
<protein>
    <submittedName>
        <fullName evidence="2">Uncharacterized protein</fullName>
    </submittedName>
</protein>
<name>A0A5C8EWL6_BRAPL</name>
<keyword evidence="1" id="KW-1133">Transmembrane helix</keyword>
<proteinExistence type="predicted"/>
<evidence type="ECO:0000313" key="3">
    <source>
        <dbReference type="Proteomes" id="UP000323176"/>
    </source>
</evidence>
<gene>
    <name evidence="2" type="ORF">EPJ72_07100</name>
</gene>
<feature type="transmembrane region" description="Helical" evidence="1">
    <location>
        <begin position="44"/>
        <end position="63"/>
    </location>
</feature>
<evidence type="ECO:0000313" key="2">
    <source>
        <dbReference type="EMBL" id="TXJ41464.1"/>
    </source>
</evidence>